<dbReference type="GeneTree" id="ENSGT00940000160062"/>
<evidence type="ECO:0000256" key="3">
    <source>
        <dbReference type="ARBA" id="ARBA00022741"/>
    </source>
</evidence>
<keyword evidence="5" id="KW-1185">Reference proteome</keyword>
<dbReference type="Proteomes" id="UP000694546">
    <property type="component" value="Chromosome 12"/>
</dbReference>
<evidence type="ECO:0000313" key="4">
    <source>
        <dbReference type="Ensembl" id="ENSGMOP00000020235.2"/>
    </source>
</evidence>
<sequence length="304" mass="33608">MPKDVPIENTDLREAPIKCDSMTLVSAPNVRRGSTPLPIKHQLRREEAVHEDCDWMLAGATSSPPPINFSPAPDESLMGALDCRADGPLRIALLGQNGVGKTSLAIAFAGEMDRTASVDSDGEGYVRTITVDEEDSTIIIYDNWRQDLSGLQCEVCVLVFSVTDRRSFHRTAQLRLLLRETQPHTPIILVGNKSDLVRSREVSAQEAVTSAALFQCLYLEISASLDHRTPELLECAVRLARGQAPWPPGTSAEDMIGGGQRESITSRAKRFLTNLVPRYPRDREREGGRFFRQKSRSCHDLGAL</sequence>
<accession>A0A8C5F9W4</accession>
<dbReference type="SMART" id="SM00173">
    <property type="entry name" value="RAS"/>
    <property type="match status" value="1"/>
</dbReference>
<dbReference type="PANTHER" id="PTHR45775:SF5">
    <property type="entry name" value="GTP-BINDING PROTEIN REM 2"/>
    <property type="match status" value="1"/>
</dbReference>
<dbReference type="SMART" id="SM00174">
    <property type="entry name" value="RHO"/>
    <property type="match status" value="1"/>
</dbReference>
<dbReference type="Gene3D" id="3.40.50.300">
    <property type="entry name" value="P-loop containing nucleotide triphosphate hydrolases"/>
    <property type="match status" value="1"/>
</dbReference>
<dbReference type="GO" id="GO:0005886">
    <property type="term" value="C:plasma membrane"/>
    <property type="evidence" value="ECO:0007669"/>
    <property type="project" value="TreeGrafter"/>
</dbReference>
<dbReference type="KEGG" id="gmh:115555977"/>
<dbReference type="Pfam" id="PF00071">
    <property type="entry name" value="Ras"/>
    <property type="match status" value="1"/>
</dbReference>
<dbReference type="FunFam" id="3.40.50.300:FF:001154">
    <property type="entry name" value="RAS (RAD and GEM)-like GTP-binding 2"/>
    <property type="match status" value="1"/>
</dbReference>
<evidence type="ECO:0000256" key="1">
    <source>
        <dbReference type="ARBA" id="ARBA00008846"/>
    </source>
</evidence>
<dbReference type="InterPro" id="IPR027417">
    <property type="entry name" value="P-loop_NTPase"/>
</dbReference>
<keyword evidence="2" id="KW-0597">Phosphoprotein</keyword>
<keyword evidence="3" id="KW-0547">Nucleotide-binding</keyword>
<dbReference type="PROSITE" id="PS51421">
    <property type="entry name" value="RAS"/>
    <property type="match status" value="1"/>
</dbReference>
<proteinExistence type="inferred from homology"/>
<dbReference type="GO" id="GO:0005525">
    <property type="term" value="F:GTP binding"/>
    <property type="evidence" value="ECO:0007669"/>
    <property type="project" value="InterPro"/>
</dbReference>
<dbReference type="OMA" id="DWPPQAL"/>
<dbReference type="PRINTS" id="PR00449">
    <property type="entry name" value="RASTRNSFRMNG"/>
</dbReference>
<name>A0A8C5F9W4_GADMO</name>
<dbReference type="GeneID" id="115555977"/>
<reference evidence="4" key="1">
    <citation type="submission" date="2025-08" db="UniProtKB">
        <authorList>
            <consortium name="Ensembl"/>
        </authorList>
    </citation>
    <scope>IDENTIFICATION</scope>
</reference>
<dbReference type="Ensembl" id="ENSGMOT00000020734.2">
    <property type="protein sequence ID" value="ENSGMOP00000020235.2"/>
    <property type="gene ID" value="ENSGMOG00000018818.2"/>
</dbReference>
<dbReference type="CDD" id="cd04148">
    <property type="entry name" value="RGK"/>
    <property type="match status" value="1"/>
</dbReference>
<dbReference type="GO" id="GO:0005246">
    <property type="term" value="F:calcium channel regulator activity"/>
    <property type="evidence" value="ECO:0007669"/>
    <property type="project" value="TreeGrafter"/>
</dbReference>
<dbReference type="OrthoDB" id="5239715at2759"/>
<dbReference type="SMART" id="SM00175">
    <property type="entry name" value="RAB"/>
    <property type="match status" value="1"/>
</dbReference>
<evidence type="ECO:0000313" key="5">
    <source>
        <dbReference type="Proteomes" id="UP000694546"/>
    </source>
</evidence>
<dbReference type="GO" id="GO:0003924">
    <property type="term" value="F:GTPase activity"/>
    <property type="evidence" value="ECO:0007669"/>
    <property type="project" value="InterPro"/>
</dbReference>
<organism evidence="4 5">
    <name type="scientific">Gadus morhua</name>
    <name type="common">Atlantic cod</name>
    <dbReference type="NCBI Taxonomy" id="8049"/>
    <lineage>
        <taxon>Eukaryota</taxon>
        <taxon>Metazoa</taxon>
        <taxon>Chordata</taxon>
        <taxon>Craniata</taxon>
        <taxon>Vertebrata</taxon>
        <taxon>Euteleostomi</taxon>
        <taxon>Actinopterygii</taxon>
        <taxon>Neopterygii</taxon>
        <taxon>Teleostei</taxon>
        <taxon>Neoteleostei</taxon>
        <taxon>Acanthomorphata</taxon>
        <taxon>Zeiogadaria</taxon>
        <taxon>Gadariae</taxon>
        <taxon>Gadiformes</taxon>
        <taxon>Gadoidei</taxon>
        <taxon>Gadidae</taxon>
        <taxon>Gadus</taxon>
    </lineage>
</organism>
<reference evidence="4" key="2">
    <citation type="submission" date="2025-09" db="UniProtKB">
        <authorList>
            <consortium name="Ensembl"/>
        </authorList>
    </citation>
    <scope>IDENTIFICATION</scope>
</reference>
<comment type="similarity">
    <text evidence="1">Belongs to the small GTPase superfamily. RGK family.</text>
</comment>
<dbReference type="PANTHER" id="PTHR45775">
    <property type="entry name" value="RAD, GEM/KIR FAMILY MEMBER 2, ISOFORM C"/>
    <property type="match status" value="1"/>
</dbReference>
<dbReference type="InterPro" id="IPR001806">
    <property type="entry name" value="Small_GTPase"/>
</dbReference>
<protein>
    <submittedName>
        <fullName evidence="4">GTP-binding protein REM 2-like</fullName>
    </submittedName>
</protein>
<gene>
    <name evidence="4" type="primary">LOC115555977</name>
</gene>
<dbReference type="SUPFAM" id="SSF52540">
    <property type="entry name" value="P-loop containing nucleoside triphosphate hydrolases"/>
    <property type="match status" value="1"/>
</dbReference>
<dbReference type="InterPro" id="IPR051641">
    <property type="entry name" value="RGK_GTP-binding_reg"/>
</dbReference>
<dbReference type="RefSeq" id="XP_030228912.1">
    <property type="nucleotide sequence ID" value="XM_030373052.1"/>
</dbReference>
<evidence type="ECO:0000256" key="2">
    <source>
        <dbReference type="ARBA" id="ARBA00022553"/>
    </source>
</evidence>
<dbReference type="AlphaFoldDB" id="A0A8C5F9W4"/>